<dbReference type="KEGG" id="dti:Desti_1742"/>
<dbReference type="FunFam" id="3.40.50.300:FF:000006">
    <property type="entry name" value="DNA-binding transcriptional regulator NtrC"/>
    <property type="match status" value="1"/>
</dbReference>
<dbReference type="HOGENOM" id="CLU_000445_0_6_7"/>
<dbReference type="Gene3D" id="3.40.50.2300">
    <property type="match status" value="1"/>
</dbReference>
<dbReference type="Pfam" id="PF02954">
    <property type="entry name" value="HTH_8"/>
    <property type="match status" value="1"/>
</dbReference>
<dbReference type="InterPro" id="IPR009057">
    <property type="entry name" value="Homeodomain-like_sf"/>
</dbReference>
<evidence type="ECO:0000256" key="3">
    <source>
        <dbReference type="ARBA" id="ARBA00022840"/>
    </source>
</evidence>
<dbReference type="Gene3D" id="3.40.50.300">
    <property type="entry name" value="P-loop containing nucleotide triphosphate hydrolases"/>
    <property type="match status" value="1"/>
</dbReference>
<protein>
    <submittedName>
        <fullName evidence="10">Response regulator with CheY-like receiver, AAA-type ATPase, and DNA-binding domains</fullName>
    </submittedName>
</protein>
<dbReference type="SMART" id="SM00382">
    <property type="entry name" value="AAA"/>
    <property type="match status" value="1"/>
</dbReference>
<keyword evidence="1 7" id="KW-0597">Phosphoprotein</keyword>
<proteinExistence type="predicted"/>
<dbReference type="RefSeq" id="WP_014809598.1">
    <property type="nucleotide sequence ID" value="NC_018025.1"/>
</dbReference>
<evidence type="ECO:0000259" key="8">
    <source>
        <dbReference type="PROSITE" id="PS50045"/>
    </source>
</evidence>
<evidence type="ECO:0000256" key="5">
    <source>
        <dbReference type="ARBA" id="ARBA00023015"/>
    </source>
</evidence>
<dbReference type="InterPro" id="IPR025943">
    <property type="entry name" value="Sigma_54_int_dom_ATP-bd_2"/>
</dbReference>
<dbReference type="PATRIC" id="fig|706587.4.peg.1995"/>
<dbReference type="STRING" id="706587.Desti_1742"/>
<evidence type="ECO:0000256" key="1">
    <source>
        <dbReference type="ARBA" id="ARBA00022553"/>
    </source>
</evidence>
<gene>
    <name evidence="10" type="ordered locus">Desti_1742</name>
</gene>
<feature type="domain" description="Response regulatory" evidence="9">
    <location>
        <begin position="8"/>
        <end position="123"/>
    </location>
</feature>
<evidence type="ECO:0000256" key="4">
    <source>
        <dbReference type="ARBA" id="ARBA00023012"/>
    </source>
</evidence>
<dbReference type="InterPro" id="IPR002197">
    <property type="entry name" value="HTH_Fis"/>
</dbReference>
<evidence type="ECO:0000256" key="7">
    <source>
        <dbReference type="PROSITE-ProRule" id="PRU00169"/>
    </source>
</evidence>
<dbReference type="Pfam" id="PF25601">
    <property type="entry name" value="AAA_lid_14"/>
    <property type="match status" value="1"/>
</dbReference>
<keyword evidence="4" id="KW-0902">Two-component regulatory system</keyword>
<dbReference type="InterPro" id="IPR011006">
    <property type="entry name" value="CheY-like_superfamily"/>
</dbReference>
<dbReference type="Gene3D" id="1.10.10.60">
    <property type="entry name" value="Homeodomain-like"/>
    <property type="match status" value="1"/>
</dbReference>
<dbReference type="eggNOG" id="COG2204">
    <property type="taxonomic scope" value="Bacteria"/>
</dbReference>
<dbReference type="SUPFAM" id="SSF52172">
    <property type="entry name" value="CheY-like"/>
    <property type="match status" value="1"/>
</dbReference>
<dbReference type="InterPro" id="IPR058031">
    <property type="entry name" value="AAA_lid_NorR"/>
</dbReference>
<dbReference type="AlphaFoldDB" id="I4C4G1"/>
<feature type="modified residue" description="4-aspartylphosphate" evidence="7">
    <location>
        <position position="58"/>
    </location>
</feature>
<keyword evidence="2" id="KW-0547">Nucleotide-binding</keyword>
<dbReference type="InterPro" id="IPR002078">
    <property type="entry name" value="Sigma_54_int"/>
</dbReference>
<evidence type="ECO:0000259" key="9">
    <source>
        <dbReference type="PROSITE" id="PS50110"/>
    </source>
</evidence>
<dbReference type="Gene3D" id="1.10.8.60">
    <property type="match status" value="1"/>
</dbReference>
<dbReference type="PANTHER" id="PTHR32071:SF113">
    <property type="entry name" value="ALGINATE BIOSYNTHESIS TRANSCRIPTIONAL REGULATORY PROTEIN ALGB"/>
    <property type="match status" value="1"/>
</dbReference>
<reference evidence="11" key="1">
    <citation type="submission" date="2012-06" db="EMBL/GenBank/DDBJ databases">
        <title>Complete sequence of chromosome of Desulfomonile tiedjei DSM 6799.</title>
        <authorList>
            <person name="Lucas S."/>
            <person name="Copeland A."/>
            <person name="Lapidus A."/>
            <person name="Glavina del Rio T."/>
            <person name="Dalin E."/>
            <person name="Tice H."/>
            <person name="Bruce D."/>
            <person name="Goodwin L."/>
            <person name="Pitluck S."/>
            <person name="Peters L."/>
            <person name="Ovchinnikova G."/>
            <person name="Zeytun A."/>
            <person name="Lu M."/>
            <person name="Kyrpides N."/>
            <person name="Mavromatis K."/>
            <person name="Ivanova N."/>
            <person name="Brettin T."/>
            <person name="Detter J.C."/>
            <person name="Han C."/>
            <person name="Larimer F."/>
            <person name="Land M."/>
            <person name="Hauser L."/>
            <person name="Markowitz V."/>
            <person name="Cheng J.-F."/>
            <person name="Hugenholtz P."/>
            <person name="Woyke T."/>
            <person name="Wu D."/>
            <person name="Spring S."/>
            <person name="Schroeder M."/>
            <person name="Brambilla E."/>
            <person name="Klenk H.-P."/>
            <person name="Eisen J.A."/>
        </authorList>
    </citation>
    <scope>NUCLEOTIDE SEQUENCE [LARGE SCALE GENOMIC DNA]</scope>
    <source>
        <strain evidence="11">ATCC 49306 / DSM 6799 / DCB-1</strain>
    </source>
</reference>
<dbReference type="GO" id="GO:0000160">
    <property type="term" value="P:phosphorelay signal transduction system"/>
    <property type="evidence" value="ECO:0007669"/>
    <property type="project" value="UniProtKB-KW"/>
</dbReference>
<dbReference type="Pfam" id="PF00158">
    <property type="entry name" value="Sigma54_activat"/>
    <property type="match status" value="1"/>
</dbReference>
<accession>I4C4G1</accession>
<dbReference type="InterPro" id="IPR003593">
    <property type="entry name" value="AAA+_ATPase"/>
</dbReference>
<dbReference type="CDD" id="cd00009">
    <property type="entry name" value="AAA"/>
    <property type="match status" value="1"/>
</dbReference>
<dbReference type="PROSITE" id="PS50110">
    <property type="entry name" value="RESPONSE_REGULATORY"/>
    <property type="match status" value="1"/>
</dbReference>
<dbReference type="GO" id="GO:0006355">
    <property type="term" value="P:regulation of DNA-templated transcription"/>
    <property type="evidence" value="ECO:0007669"/>
    <property type="project" value="InterPro"/>
</dbReference>
<keyword evidence="6" id="KW-0804">Transcription</keyword>
<feature type="domain" description="Sigma-54 factor interaction" evidence="8">
    <location>
        <begin position="148"/>
        <end position="377"/>
    </location>
</feature>
<dbReference type="PANTHER" id="PTHR32071">
    <property type="entry name" value="TRANSCRIPTIONAL REGULATORY PROTEIN"/>
    <property type="match status" value="1"/>
</dbReference>
<keyword evidence="10" id="KW-0238">DNA-binding</keyword>
<keyword evidence="5" id="KW-0805">Transcription regulation</keyword>
<dbReference type="InterPro" id="IPR027417">
    <property type="entry name" value="P-loop_NTPase"/>
</dbReference>
<evidence type="ECO:0000256" key="6">
    <source>
        <dbReference type="ARBA" id="ARBA00023163"/>
    </source>
</evidence>
<sequence length="472" mass="53847">MSMLPSARLLIVDDEEDMLRLLKRSLTADLNCEIEAVPDAVSALTLLESSRFDVALADVRMPGMDGMEFLERTKTAHPELTVVMMTAYGSIDLAVQAIKQGAYDFITKPFEHDKLVHLLGKAFERTRLIHENLLLQKRVREQESFQEMVGTSPKIRKIFETIKIISNTDVTVLITGESGTGKDLAARAIHRLSQRDQGPFVAVNCPNLPENILESELFGYKKGAFTHAAQDRRGLFREAEGGTIYLDEIGDISPTLQTKLLRVLQDKEIRPLGQTKSVKVDVRIIASTNRDLAAKIQDQTFREDLFYRLNVLSLQMPSLRERPEDIPLLIQHFLEKYSKEFGKPLKRASDEVIQIFLSHPWRGNVRELENLVSRAVLMSPGEVIREEDLDWPIRETEECLVPAEVSFLPYKEAKAQVLEKFNREYVSRVLMRNNNNVTKAAKECGLERQALQQVMRRYAIRNKELLSNEDAE</sequence>
<organism evidence="10 11">
    <name type="scientific">Desulfomonile tiedjei (strain ATCC 49306 / DSM 6799 / DCB-1)</name>
    <dbReference type="NCBI Taxonomy" id="706587"/>
    <lineage>
        <taxon>Bacteria</taxon>
        <taxon>Pseudomonadati</taxon>
        <taxon>Thermodesulfobacteriota</taxon>
        <taxon>Desulfomonilia</taxon>
        <taxon>Desulfomonilales</taxon>
        <taxon>Desulfomonilaceae</taxon>
        <taxon>Desulfomonile</taxon>
    </lineage>
</organism>
<dbReference type="PROSITE" id="PS50045">
    <property type="entry name" value="SIGMA54_INTERACT_4"/>
    <property type="match status" value="1"/>
</dbReference>
<dbReference type="EMBL" id="CP003360">
    <property type="protein sequence ID" value="AFM24452.1"/>
    <property type="molecule type" value="Genomic_DNA"/>
</dbReference>
<evidence type="ECO:0000256" key="2">
    <source>
        <dbReference type="ARBA" id="ARBA00022741"/>
    </source>
</evidence>
<dbReference type="InterPro" id="IPR001789">
    <property type="entry name" value="Sig_transdc_resp-reg_receiver"/>
</dbReference>
<dbReference type="GO" id="GO:0005524">
    <property type="term" value="F:ATP binding"/>
    <property type="evidence" value="ECO:0007669"/>
    <property type="project" value="UniProtKB-KW"/>
</dbReference>
<dbReference type="SUPFAM" id="SSF46689">
    <property type="entry name" value="Homeodomain-like"/>
    <property type="match status" value="1"/>
</dbReference>
<dbReference type="SMART" id="SM00448">
    <property type="entry name" value="REC"/>
    <property type="match status" value="1"/>
</dbReference>
<evidence type="ECO:0000313" key="11">
    <source>
        <dbReference type="Proteomes" id="UP000006055"/>
    </source>
</evidence>
<dbReference type="SUPFAM" id="SSF52540">
    <property type="entry name" value="P-loop containing nucleoside triphosphate hydrolases"/>
    <property type="match status" value="1"/>
</dbReference>
<dbReference type="GO" id="GO:0003677">
    <property type="term" value="F:DNA binding"/>
    <property type="evidence" value="ECO:0007669"/>
    <property type="project" value="UniProtKB-KW"/>
</dbReference>
<keyword evidence="3" id="KW-0067">ATP-binding</keyword>
<dbReference type="Proteomes" id="UP000006055">
    <property type="component" value="Chromosome"/>
</dbReference>
<dbReference type="PROSITE" id="PS00676">
    <property type="entry name" value="SIGMA54_INTERACT_2"/>
    <property type="match status" value="1"/>
</dbReference>
<evidence type="ECO:0000313" key="10">
    <source>
        <dbReference type="EMBL" id="AFM24452.1"/>
    </source>
</evidence>
<dbReference type="Pfam" id="PF00072">
    <property type="entry name" value="Response_reg"/>
    <property type="match status" value="1"/>
</dbReference>
<keyword evidence="11" id="KW-1185">Reference proteome</keyword>
<name>I4C4G1_DESTA</name>
<dbReference type="FunFam" id="3.40.50.2300:FF:000018">
    <property type="entry name" value="DNA-binding transcriptional regulator NtrC"/>
    <property type="match status" value="1"/>
</dbReference>